<sequence>MLIKIDFNSDEAIYMQVRNQIIMGIATSEIREGDALPSVRQLAQAVGINMHTVNKAYSLLRQEGFIQLDRRKGAVIALDIDKIEAVEEMRQQLRIILARGCCKNISREEVHALVDEIFEEYS</sequence>
<name>A0ABN6YYC9_9FIRM</name>
<reference evidence="6" key="1">
    <citation type="journal article" date="2023" name="Int. J. Syst. Evol. Microbiol.">
        <title>Claveliimonas bilis gen. nov., sp. nov., deoxycholic acid-producing bacteria isolated from human faeces, and reclassification of Sellimonas monacensis Zenner et al. 2021 as Claveliimonas monacensis comb. nov.</title>
        <authorList>
            <person name="Hisatomi A."/>
            <person name="Kastawa N.W.E.P.G."/>
            <person name="Song I."/>
            <person name="Ohkuma M."/>
            <person name="Fukiya S."/>
            <person name="Sakamoto M."/>
        </authorList>
    </citation>
    <scope>NUCLEOTIDE SEQUENCE [LARGE SCALE GENOMIC DNA]</scope>
    <source>
        <strain evidence="6">12BBH14</strain>
    </source>
</reference>
<proteinExistence type="predicted"/>
<keyword evidence="1" id="KW-0805">Transcription regulation</keyword>
<gene>
    <name evidence="5" type="ORF">Lac1_25790</name>
</gene>
<accession>A0ABN6YYC9</accession>
<feature type="domain" description="HTH gntR-type" evidence="4">
    <location>
        <begin position="11"/>
        <end position="79"/>
    </location>
</feature>
<evidence type="ECO:0000259" key="4">
    <source>
        <dbReference type="PROSITE" id="PS50949"/>
    </source>
</evidence>
<dbReference type="PANTHER" id="PTHR38445">
    <property type="entry name" value="HTH-TYPE TRANSCRIPTIONAL REPRESSOR YTRA"/>
    <property type="match status" value="1"/>
</dbReference>
<dbReference type="Proteomes" id="UP001305815">
    <property type="component" value="Chromosome"/>
</dbReference>
<dbReference type="EMBL" id="AP027742">
    <property type="protein sequence ID" value="BDZ78396.1"/>
    <property type="molecule type" value="Genomic_DNA"/>
</dbReference>
<evidence type="ECO:0000256" key="3">
    <source>
        <dbReference type="ARBA" id="ARBA00023163"/>
    </source>
</evidence>
<dbReference type="SMART" id="SM00345">
    <property type="entry name" value="HTH_GNTR"/>
    <property type="match status" value="1"/>
</dbReference>
<protein>
    <submittedName>
        <fullName evidence="5">GntR family transcriptional regulator</fullName>
    </submittedName>
</protein>
<dbReference type="Pfam" id="PF00392">
    <property type="entry name" value="GntR"/>
    <property type="match status" value="1"/>
</dbReference>
<dbReference type="PROSITE" id="PS50949">
    <property type="entry name" value="HTH_GNTR"/>
    <property type="match status" value="1"/>
</dbReference>
<keyword evidence="2" id="KW-0238">DNA-binding</keyword>
<dbReference type="CDD" id="cd07377">
    <property type="entry name" value="WHTH_GntR"/>
    <property type="match status" value="1"/>
</dbReference>
<dbReference type="RefSeq" id="WP_230105283.1">
    <property type="nucleotide sequence ID" value="NZ_AP024845.1"/>
</dbReference>
<evidence type="ECO:0000313" key="6">
    <source>
        <dbReference type="Proteomes" id="UP001305815"/>
    </source>
</evidence>
<evidence type="ECO:0000313" key="5">
    <source>
        <dbReference type="EMBL" id="BDZ78396.1"/>
    </source>
</evidence>
<dbReference type="InterPro" id="IPR000524">
    <property type="entry name" value="Tscrpt_reg_HTH_GntR"/>
</dbReference>
<evidence type="ECO:0000256" key="2">
    <source>
        <dbReference type="ARBA" id="ARBA00023125"/>
    </source>
</evidence>
<dbReference type="PANTHER" id="PTHR38445:SF12">
    <property type="entry name" value="GNTR-FAMILY TRANSCRIPTIONAL REGULATOR"/>
    <property type="match status" value="1"/>
</dbReference>
<keyword evidence="3" id="KW-0804">Transcription</keyword>
<keyword evidence="6" id="KW-1185">Reference proteome</keyword>
<organism evidence="5 6">
    <name type="scientific">Claveliimonas bilis</name>
    <dbReference type="NCBI Taxonomy" id="3028070"/>
    <lineage>
        <taxon>Bacteria</taxon>
        <taxon>Bacillati</taxon>
        <taxon>Bacillota</taxon>
        <taxon>Clostridia</taxon>
        <taxon>Lachnospirales</taxon>
        <taxon>Lachnospiraceae</taxon>
        <taxon>Claveliimonas</taxon>
    </lineage>
</organism>
<evidence type="ECO:0000256" key="1">
    <source>
        <dbReference type="ARBA" id="ARBA00023015"/>
    </source>
</evidence>